<comment type="caution">
    <text evidence="5">The sequence shown here is derived from an EMBL/GenBank/DDBJ whole genome shotgun (WGS) entry which is preliminary data.</text>
</comment>
<name>A0ABX5PXK1_9FLAO</name>
<keyword evidence="3" id="KW-0808">Transferase</keyword>
<evidence type="ECO:0000256" key="4">
    <source>
        <dbReference type="ARBA" id="ARBA00022691"/>
    </source>
</evidence>
<dbReference type="SUPFAM" id="SSF53335">
    <property type="entry name" value="S-adenosyl-L-methionine-dependent methyltransferases"/>
    <property type="match status" value="1"/>
</dbReference>
<keyword evidence="1" id="KW-0597">Phosphoprotein</keyword>
<dbReference type="Proteomes" id="UP000248584">
    <property type="component" value="Unassembled WGS sequence"/>
</dbReference>
<sequence>MILDKKYWQDRYVNDSTGWDLGHVSSPMKRIIDSIENKELSILIPGAGNAHEAQYLIEKGFTDITVLDIAREPLDELAHRISNDSSVKIVNEDFFNHEGFYDLILEQTFFCALDPSLREKYVVKANELLNDYGCLEGVLFDFKDNRETPPFSGSLDEYIDLFQEKFDILKLERCLFSESSRKNKELVIKIKKNGK</sequence>
<keyword evidence="4" id="KW-0949">S-adenosyl-L-methionine</keyword>
<evidence type="ECO:0000256" key="2">
    <source>
        <dbReference type="ARBA" id="ARBA00022603"/>
    </source>
</evidence>
<evidence type="ECO:0000313" key="5">
    <source>
        <dbReference type="EMBL" id="PZX39917.1"/>
    </source>
</evidence>
<organism evidence="5 6">
    <name type="scientific">Nonlabens dokdonensis</name>
    <dbReference type="NCBI Taxonomy" id="328515"/>
    <lineage>
        <taxon>Bacteria</taxon>
        <taxon>Pseudomonadati</taxon>
        <taxon>Bacteroidota</taxon>
        <taxon>Flavobacteriia</taxon>
        <taxon>Flavobacteriales</taxon>
        <taxon>Flavobacteriaceae</taxon>
        <taxon>Nonlabens</taxon>
    </lineage>
</organism>
<evidence type="ECO:0000256" key="3">
    <source>
        <dbReference type="ARBA" id="ARBA00022679"/>
    </source>
</evidence>
<dbReference type="PANTHER" id="PTHR32183">
    <property type="match status" value="1"/>
</dbReference>
<dbReference type="Gene3D" id="3.40.50.150">
    <property type="entry name" value="Vaccinia Virus protein VP39"/>
    <property type="match status" value="1"/>
</dbReference>
<gene>
    <name evidence="5" type="ORF">LX97_02275</name>
</gene>
<keyword evidence="6" id="KW-1185">Reference proteome</keyword>
<reference evidence="5 6" key="1">
    <citation type="submission" date="2018-06" db="EMBL/GenBank/DDBJ databases">
        <title>Genomic Encyclopedia of Archaeal and Bacterial Type Strains, Phase II (KMG-II): from individual species to whole genera.</title>
        <authorList>
            <person name="Goeker M."/>
        </authorList>
    </citation>
    <scope>NUCLEOTIDE SEQUENCE [LARGE SCALE GENOMIC DNA]</scope>
    <source>
        <strain evidence="5 6">DSM 17205</strain>
    </source>
</reference>
<evidence type="ECO:0000256" key="1">
    <source>
        <dbReference type="ARBA" id="ARBA00022553"/>
    </source>
</evidence>
<dbReference type="RefSeq" id="WP_015363025.1">
    <property type="nucleotide sequence ID" value="NZ_QKZR01000003.1"/>
</dbReference>
<proteinExistence type="predicted"/>
<dbReference type="EMBL" id="QKZR01000003">
    <property type="protein sequence ID" value="PZX39917.1"/>
    <property type="molecule type" value="Genomic_DNA"/>
</dbReference>
<dbReference type="PROSITE" id="PS51585">
    <property type="entry name" value="SAM_MT_TPMT"/>
    <property type="match status" value="1"/>
</dbReference>
<dbReference type="PANTHER" id="PTHR32183:SF6">
    <property type="entry name" value="CYSTEINE SULFINATE DESULFINASE_CYSTEINE DESULFURASE AND RELATED ENZYMES"/>
    <property type="match status" value="1"/>
</dbReference>
<evidence type="ECO:0000313" key="6">
    <source>
        <dbReference type="Proteomes" id="UP000248584"/>
    </source>
</evidence>
<keyword evidence="2" id="KW-0489">Methyltransferase</keyword>
<dbReference type="Pfam" id="PF05724">
    <property type="entry name" value="TPMT"/>
    <property type="match status" value="1"/>
</dbReference>
<accession>A0ABX5PXK1</accession>
<dbReference type="InterPro" id="IPR008854">
    <property type="entry name" value="TPMT"/>
</dbReference>
<protein>
    <submittedName>
        <fullName evidence="5">Thiopurine S-methyltransferase</fullName>
    </submittedName>
</protein>
<dbReference type="InterPro" id="IPR029063">
    <property type="entry name" value="SAM-dependent_MTases_sf"/>
</dbReference>